<gene>
    <name evidence="2" type="ORF">CEY16_02625</name>
</gene>
<name>A0A2I0QWF1_9BACI</name>
<dbReference type="InterPro" id="IPR011033">
    <property type="entry name" value="PRC_barrel-like_sf"/>
</dbReference>
<evidence type="ECO:0000313" key="3">
    <source>
        <dbReference type="Proteomes" id="UP000243524"/>
    </source>
</evidence>
<sequence>MRYNDLSGKELIDAVNGERLGILGQTDLEIDPRTGSIRNILIQDFSMLGFKKGERETMIKWSDVEVVGQDMIVVKPDKVKD</sequence>
<organism evidence="2 3">
    <name type="scientific">Halalkalibacillus sediminis</name>
    <dbReference type="NCBI Taxonomy" id="2018042"/>
    <lineage>
        <taxon>Bacteria</taxon>
        <taxon>Bacillati</taxon>
        <taxon>Bacillota</taxon>
        <taxon>Bacilli</taxon>
        <taxon>Bacillales</taxon>
        <taxon>Bacillaceae</taxon>
        <taxon>Halalkalibacillus</taxon>
    </lineage>
</organism>
<comment type="caution">
    <text evidence="2">The sequence shown here is derived from an EMBL/GenBank/DDBJ whole genome shotgun (WGS) entry which is preliminary data.</text>
</comment>
<dbReference type="Pfam" id="PF05239">
    <property type="entry name" value="PRC"/>
    <property type="match status" value="1"/>
</dbReference>
<dbReference type="AlphaFoldDB" id="A0A2I0QWF1"/>
<proteinExistence type="predicted"/>
<dbReference type="PANTHER" id="PTHR40061:SF2">
    <property type="entry name" value="PRC-BARREL DOMAIN-CONTAINING PROTEIN"/>
    <property type="match status" value="1"/>
</dbReference>
<dbReference type="Proteomes" id="UP000243524">
    <property type="component" value="Unassembled WGS sequence"/>
</dbReference>
<dbReference type="EMBL" id="PJNH01000001">
    <property type="protein sequence ID" value="PKR78671.1"/>
    <property type="molecule type" value="Genomic_DNA"/>
</dbReference>
<accession>A0A2I0QWF1</accession>
<dbReference type="PANTHER" id="PTHR40061">
    <property type="entry name" value="SPORULATION PROTEIN YLMC-RELATED"/>
    <property type="match status" value="1"/>
</dbReference>
<dbReference type="OrthoDB" id="2468688at2"/>
<dbReference type="InterPro" id="IPR014238">
    <property type="entry name" value="Spore_YlmC/YmxH"/>
</dbReference>
<protein>
    <submittedName>
        <fullName evidence="2">YlmC/YmxH family sporulation protein</fullName>
    </submittedName>
</protein>
<reference evidence="2 3" key="1">
    <citation type="submission" date="2017-06" db="EMBL/GenBank/DDBJ databases">
        <title>the draft geome sequence of Illustriluteabacillus marina B3227.</title>
        <authorList>
            <person name="He R.-H."/>
            <person name="Du Z.-J."/>
        </authorList>
    </citation>
    <scope>NUCLEOTIDE SEQUENCE [LARGE SCALE GENOMIC DNA]</scope>
    <source>
        <strain evidence="2 3">B3227</strain>
    </source>
</reference>
<dbReference type="InterPro" id="IPR027275">
    <property type="entry name" value="PRC-brl_dom"/>
</dbReference>
<keyword evidence="3" id="KW-1185">Reference proteome</keyword>
<feature type="domain" description="PRC-barrel" evidence="1">
    <location>
        <begin position="1"/>
        <end position="78"/>
    </location>
</feature>
<evidence type="ECO:0000313" key="2">
    <source>
        <dbReference type="EMBL" id="PKR78671.1"/>
    </source>
</evidence>
<dbReference type="SUPFAM" id="SSF50346">
    <property type="entry name" value="PRC-barrel domain"/>
    <property type="match status" value="1"/>
</dbReference>
<dbReference type="NCBIfam" id="TIGR02888">
    <property type="entry name" value="spore_YlmC_YmxH"/>
    <property type="match status" value="1"/>
</dbReference>
<dbReference type="RefSeq" id="WP_101330414.1">
    <property type="nucleotide sequence ID" value="NZ_PJNH01000001.1"/>
</dbReference>
<evidence type="ECO:0000259" key="1">
    <source>
        <dbReference type="Pfam" id="PF05239"/>
    </source>
</evidence>
<dbReference type="Gene3D" id="2.30.30.240">
    <property type="entry name" value="PRC-barrel domain"/>
    <property type="match status" value="1"/>
</dbReference>